<gene>
    <name evidence="1" type="ORF">DXN04_15365</name>
</gene>
<protein>
    <submittedName>
        <fullName evidence="1">Uncharacterized protein</fullName>
    </submittedName>
</protein>
<proteinExistence type="predicted"/>
<dbReference type="OrthoDB" id="629252at2"/>
<evidence type="ECO:0000313" key="1">
    <source>
        <dbReference type="EMBL" id="RFM34642.1"/>
    </source>
</evidence>
<dbReference type="EMBL" id="QTJV01000004">
    <property type="protein sequence ID" value="RFM34642.1"/>
    <property type="molecule type" value="Genomic_DNA"/>
</dbReference>
<name>A0A3E1P391_9BACT</name>
<keyword evidence="2" id="KW-1185">Reference proteome</keyword>
<dbReference type="InterPro" id="IPR036890">
    <property type="entry name" value="HATPase_C_sf"/>
</dbReference>
<dbReference type="Gene3D" id="3.30.565.10">
    <property type="entry name" value="Histidine kinase-like ATPase, C-terminal domain"/>
    <property type="match status" value="1"/>
</dbReference>
<evidence type="ECO:0000313" key="2">
    <source>
        <dbReference type="Proteomes" id="UP000261174"/>
    </source>
</evidence>
<dbReference type="AlphaFoldDB" id="A0A3E1P391"/>
<dbReference type="RefSeq" id="WP_116854224.1">
    <property type="nucleotide sequence ID" value="NZ_QTJV01000004.1"/>
</dbReference>
<organism evidence="1 2">
    <name type="scientific">Chitinophaga silvisoli</name>
    <dbReference type="NCBI Taxonomy" id="2291814"/>
    <lineage>
        <taxon>Bacteria</taxon>
        <taxon>Pseudomonadati</taxon>
        <taxon>Bacteroidota</taxon>
        <taxon>Chitinophagia</taxon>
        <taxon>Chitinophagales</taxon>
        <taxon>Chitinophagaceae</taxon>
        <taxon>Chitinophaga</taxon>
    </lineage>
</organism>
<accession>A0A3E1P391</accession>
<dbReference type="Proteomes" id="UP000261174">
    <property type="component" value="Unassembled WGS sequence"/>
</dbReference>
<comment type="caution">
    <text evidence="1">The sequence shown here is derived from an EMBL/GenBank/DDBJ whole genome shotgun (WGS) entry which is preliminary data.</text>
</comment>
<sequence>MKSLPERQLEFLQLLKKQPRWITGPLHMRGINDLLAYLVMDLGGAVSVVHFSLEEENQLTMVAKKVDALSFEERMHEQEKIFFHLMLIALCEAVTVRVDHFLLQAFQGECTYSVLEDSTRGELTTKFKFRRDILGEYELDFASLSYGAQQLAYLTPGLKVLMEQGYGERQRNVYCYPKGVLDFMDYELNLKGSFYQYTFSRQYVEEVVDGYHYRIGICFGSTGQFRTFTNYRELKRGGAIEEGVLKGLMMGIQEVARREDIEIIIGKSLLLKRLYCIAAVAGKEFSFIEREAPDHVLDMPELEEVVSRVVYEAVLELEDSESVGMVKLFKRQV</sequence>
<reference evidence="1 2" key="1">
    <citation type="submission" date="2018-08" db="EMBL/GenBank/DDBJ databases">
        <title>Chitinophaga sp. K20C18050901, a novel bacterium isolated from forest soil.</title>
        <authorList>
            <person name="Wang C."/>
        </authorList>
    </citation>
    <scope>NUCLEOTIDE SEQUENCE [LARGE SCALE GENOMIC DNA]</scope>
    <source>
        <strain evidence="1 2">K20C18050901</strain>
    </source>
</reference>